<proteinExistence type="predicted"/>
<dbReference type="KEGG" id="ssck:SPSK_10972"/>
<comment type="caution">
    <text evidence="1">The sequence shown here is derived from an EMBL/GenBank/DDBJ whole genome shotgun (WGS) entry which is preliminary data.</text>
</comment>
<dbReference type="RefSeq" id="XP_016582907.1">
    <property type="nucleotide sequence ID" value="XM_016737193.1"/>
</dbReference>
<dbReference type="Proteomes" id="UP000033710">
    <property type="component" value="Unassembled WGS sequence"/>
</dbReference>
<dbReference type="GeneID" id="27672470"/>
<gene>
    <name evidence="1" type="ORF">SPSK_10972</name>
</gene>
<dbReference type="EMBL" id="AXCR01000012">
    <property type="protein sequence ID" value="KJR80231.1"/>
    <property type="molecule type" value="Genomic_DNA"/>
</dbReference>
<accession>A0A0F2LWF7</accession>
<dbReference type="AlphaFoldDB" id="A0A0F2LWF7"/>
<reference evidence="1 2" key="2">
    <citation type="journal article" date="2015" name="Eukaryot. Cell">
        <title>Asexual propagation of a virulent clone complex in a human and feline outbreak of sporotrichosis.</title>
        <authorList>
            <person name="Teixeira Mde M."/>
            <person name="Rodrigues A.M."/>
            <person name="Tsui C.K."/>
            <person name="de Almeida L.G."/>
            <person name="Van Diepeningen A.D."/>
            <person name="van den Ende B.G."/>
            <person name="Fernandes G.F."/>
            <person name="Kano R."/>
            <person name="Hamelin R.C."/>
            <person name="Lopes-Bezerra L.M."/>
            <person name="Vasconcelos A.T."/>
            <person name="de Hoog S."/>
            <person name="de Camargo Z.P."/>
            <person name="Felipe M.S."/>
        </authorList>
    </citation>
    <scope>NUCLEOTIDE SEQUENCE [LARGE SCALE GENOMIC DNA]</scope>
    <source>
        <strain evidence="1 2">1099-18</strain>
    </source>
</reference>
<protein>
    <submittedName>
        <fullName evidence="1">Uncharacterized protein</fullName>
    </submittedName>
</protein>
<dbReference type="VEuPathDB" id="FungiDB:SPSK_10972"/>
<evidence type="ECO:0000313" key="2">
    <source>
        <dbReference type="Proteomes" id="UP000033710"/>
    </source>
</evidence>
<reference evidence="1 2" key="1">
    <citation type="journal article" date="2014" name="BMC Genomics">
        <title>Comparative genomics of the major fungal agents of human and animal Sporotrichosis: Sporothrix schenckii and Sporothrix brasiliensis.</title>
        <authorList>
            <person name="Teixeira M.M."/>
            <person name="de Almeida L.G."/>
            <person name="Kubitschek-Barreira P."/>
            <person name="Alves F.L."/>
            <person name="Kioshima E.S."/>
            <person name="Abadio A.K."/>
            <person name="Fernandes L."/>
            <person name="Derengowski L.S."/>
            <person name="Ferreira K.S."/>
            <person name="Souza R.C."/>
            <person name="Ruiz J.C."/>
            <person name="de Andrade N.C."/>
            <person name="Paes H.C."/>
            <person name="Nicola A.M."/>
            <person name="Albuquerque P."/>
            <person name="Gerber A.L."/>
            <person name="Martins V.P."/>
            <person name="Peconick L.D."/>
            <person name="Neto A.V."/>
            <person name="Chaucanez C.B."/>
            <person name="Silva P.A."/>
            <person name="Cunha O.L."/>
            <person name="de Oliveira F.F."/>
            <person name="dos Santos T.C."/>
            <person name="Barros A.L."/>
            <person name="Soares M.A."/>
            <person name="de Oliveira L.M."/>
            <person name="Marini M.M."/>
            <person name="Villalobos-Duno H."/>
            <person name="Cunha M.M."/>
            <person name="de Hoog S."/>
            <person name="da Silveira J.F."/>
            <person name="Henrissat B."/>
            <person name="Nino-Vega G.A."/>
            <person name="Cisalpino P.S."/>
            <person name="Mora-Montes H.M."/>
            <person name="Almeida S.R."/>
            <person name="Stajich J.E."/>
            <person name="Lopes-Bezerra L.M."/>
            <person name="Vasconcelos A.T."/>
            <person name="Felipe M.S."/>
        </authorList>
    </citation>
    <scope>NUCLEOTIDE SEQUENCE [LARGE SCALE GENOMIC DNA]</scope>
    <source>
        <strain evidence="1 2">1099-18</strain>
    </source>
</reference>
<sequence>MYTFHPRLLSHCFVHQTFVTAADFEFGRALSKRLPLTETPPANMCEQHYTKYAYDDCGHREVEKADFEYCAIAADEGFSACRKVKDAYSKVTRAGKCYNCIDNIY</sequence>
<evidence type="ECO:0000313" key="1">
    <source>
        <dbReference type="EMBL" id="KJR80231.1"/>
    </source>
</evidence>
<organism evidence="1 2">
    <name type="scientific">Sporothrix schenckii 1099-18</name>
    <dbReference type="NCBI Taxonomy" id="1397361"/>
    <lineage>
        <taxon>Eukaryota</taxon>
        <taxon>Fungi</taxon>
        <taxon>Dikarya</taxon>
        <taxon>Ascomycota</taxon>
        <taxon>Pezizomycotina</taxon>
        <taxon>Sordariomycetes</taxon>
        <taxon>Sordariomycetidae</taxon>
        <taxon>Ophiostomatales</taxon>
        <taxon>Ophiostomataceae</taxon>
        <taxon>Sporothrix</taxon>
    </lineage>
</organism>
<name>A0A0F2LWF7_SPOSC</name>